<sequence length="711" mass="77554">MTGQLPPAINDLTALINLDLSYNPIGGELPPIGDLRDLQSLLLQVNNFEGPLPPLDNLTSLVEVSLAYNSFSGSLPPLNNFTDLQEINLGSNMFTGTVPSSYSTLASLTILDLSSNALSGALPPLNNLHDLQYLRLYDNMFTGTVPSSYSNLTSLTYLSLHFNALSGALPPLDSLHDLQFLYLYDNMFTGTVPSSYSNLASLTILDLSSNALSGALPPLDSLHDLQQLRLYDNMFTGTVPSSYSNLTSLTGLSLHSNALSGALPPLDSLHDLQYLYLYDNMFTGPLPDVANFPDLVLLLAYKNDFSSALPPSLFSLPKLEAVILSGNPMLTGTLPAVLDAPSLTSLVIEGCDLSGPLPTSISSNLTALYLAGNRLESTIPPLPPTITDVSLAYNELSGSLPDDFFADTPDLETFDIRHNKISGSIPTSMSSLEHLADLKTDLNYMSGSLAADMKSWPIFASSDTATYWNAHSAFDTQPALLKLSATLKTASDGFILPLLAITTLTLLYYIRWGWGMRFEGRVESELTGSGKPRSWRGTVKLAGLVAYVMGTTTGFDFVYVFFVATNPRMSTSTRTLLNALLSQFKSSFLNERWAAKQALKLANPAKRFNYLVFTMSAIMLLNALVVPSVLVLLLDERCFKFYDFWLFGRLQTQAPHDAVVPYTFCGYTQNGVPMCPDPTYPNDGYKTTYYSTTFEYPWSLSEQCGSAVIQS</sequence>
<keyword evidence="8" id="KW-0675">Receptor</keyword>
<feature type="transmembrane region" description="Helical" evidence="10">
    <location>
        <begin position="541"/>
        <end position="562"/>
    </location>
</feature>
<dbReference type="EMBL" id="BRYB01002841">
    <property type="protein sequence ID" value="GMI26256.1"/>
    <property type="molecule type" value="Genomic_DNA"/>
</dbReference>
<keyword evidence="2" id="KW-0433">Leucine-rich repeat</keyword>
<feature type="transmembrane region" description="Helical" evidence="10">
    <location>
        <begin position="493"/>
        <end position="510"/>
    </location>
</feature>
<dbReference type="Proteomes" id="UP001165060">
    <property type="component" value="Unassembled WGS sequence"/>
</dbReference>
<evidence type="ECO:0000256" key="4">
    <source>
        <dbReference type="ARBA" id="ARBA00022729"/>
    </source>
</evidence>
<protein>
    <recommendedName>
        <fullName evidence="13">L domain-like protein</fullName>
    </recommendedName>
</protein>
<keyword evidence="4" id="KW-0732">Signal</keyword>
<evidence type="ECO:0000313" key="11">
    <source>
        <dbReference type="EMBL" id="GMI26256.1"/>
    </source>
</evidence>
<evidence type="ECO:0008006" key="13">
    <source>
        <dbReference type="Google" id="ProtNLM"/>
    </source>
</evidence>
<dbReference type="PROSITE" id="PS51450">
    <property type="entry name" value="LRR"/>
    <property type="match status" value="2"/>
</dbReference>
<accession>A0ABQ6MHD9</accession>
<dbReference type="InterPro" id="IPR032675">
    <property type="entry name" value="LRR_dom_sf"/>
</dbReference>
<evidence type="ECO:0000256" key="10">
    <source>
        <dbReference type="SAM" id="Phobius"/>
    </source>
</evidence>
<comment type="subcellular location">
    <subcellularLocation>
        <location evidence="1">Membrane</location>
        <topology evidence="1">Single-pass membrane protein</topology>
    </subcellularLocation>
</comment>
<evidence type="ECO:0000256" key="2">
    <source>
        <dbReference type="ARBA" id="ARBA00022614"/>
    </source>
</evidence>
<reference evidence="11 12" key="1">
    <citation type="journal article" date="2023" name="Commun. Biol.">
        <title>Genome analysis of Parmales, the sister group of diatoms, reveals the evolutionary specialization of diatoms from phago-mixotrophs to photoautotrophs.</title>
        <authorList>
            <person name="Ban H."/>
            <person name="Sato S."/>
            <person name="Yoshikawa S."/>
            <person name="Yamada K."/>
            <person name="Nakamura Y."/>
            <person name="Ichinomiya M."/>
            <person name="Sato N."/>
            <person name="Blanc-Mathieu R."/>
            <person name="Endo H."/>
            <person name="Kuwata A."/>
            <person name="Ogata H."/>
        </authorList>
    </citation>
    <scope>NUCLEOTIDE SEQUENCE [LARGE SCALE GENOMIC DNA]</scope>
</reference>
<organism evidence="11 12">
    <name type="scientific">Tetraparma gracilis</name>
    <dbReference type="NCBI Taxonomy" id="2962635"/>
    <lineage>
        <taxon>Eukaryota</taxon>
        <taxon>Sar</taxon>
        <taxon>Stramenopiles</taxon>
        <taxon>Ochrophyta</taxon>
        <taxon>Bolidophyceae</taxon>
        <taxon>Parmales</taxon>
        <taxon>Triparmaceae</taxon>
        <taxon>Tetraparma</taxon>
    </lineage>
</organism>
<evidence type="ECO:0000313" key="12">
    <source>
        <dbReference type="Proteomes" id="UP001165060"/>
    </source>
</evidence>
<evidence type="ECO:0000256" key="8">
    <source>
        <dbReference type="ARBA" id="ARBA00023170"/>
    </source>
</evidence>
<name>A0ABQ6MHD9_9STRA</name>
<dbReference type="PANTHER" id="PTHR27000:SF642">
    <property type="entry name" value="INACTIVE LEUCINE-RICH REPEAT RECEPTOR KINASE XIAO-RELATED"/>
    <property type="match status" value="1"/>
</dbReference>
<evidence type="ECO:0000256" key="3">
    <source>
        <dbReference type="ARBA" id="ARBA00022692"/>
    </source>
</evidence>
<dbReference type="Pfam" id="PF00560">
    <property type="entry name" value="LRR_1"/>
    <property type="match status" value="5"/>
</dbReference>
<keyword evidence="5" id="KW-0677">Repeat</keyword>
<evidence type="ECO:0000256" key="6">
    <source>
        <dbReference type="ARBA" id="ARBA00022989"/>
    </source>
</evidence>
<keyword evidence="7 10" id="KW-0472">Membrane</keyword>
<keyword evidence="6 10" id="KW-1133">Transmembrane helix</keyword>
<evidence type="ECO:0000256" key="5">
    <source>
        <dbReference type="ARBA" id="ARBA00022737"/>
    </source>
</evidence>
<evidence type="ECO:0000256" key="7">
    <source>
        <dbReference type="ARBA" id="ARBA00023136"/>
    </source>
</evidence>
<keyword evidence="9" id="KW-0325">Glycoprotein</keyword>
<evidence type="ECO:0000256" key="1">
    <source>
        <dbReference type="ARBA" id="ARBA00004167"/>
    </source>
</evidence>
<keyword evidence="3 10" id="KW-0812">Transmembrane</keyword>
<feature type="transmembrane region" description="Helical" evidence="10">
    <location>
        <begin position="610"/>
        <end position="634"/>
    </location>
</feature>
<dbReference type="PRINTS" id="PR00019">
    <property type="entry name" value="LEURICHRPT"/>
</dbReference>
<comment type="caution">
    <text evidence="11">The sequence shown here is derived from an EMBL/GenBank/DDBJ whole genome shotgun (WGS) entry which is preliminary data.</text>
</comment>
<evidence type="ECO:0000256" key="9">
    <source>
        <dbReference type="ARBA" id="ARBA00023180"/>
    </source>
</evidence>
<dbReference type="PANTHER" id="PTHR27000">
    <property type="entry name" value="LEUCINE-RICH REPEAT RECEPTOR-LIKE PROTEIN KINASE FAMILY PROTEIN-RELATED"/>
    <property type="match status" value="1"/>
</dbReference>
<dbReference type="SUPFAM" id="SSF52058">
    <property type="entry name" value="L domain-like"/>
    <property type="match status" value="2"/>
</dbReference>
<dbReference type="InterPro" id="IPR001611">
    <property type="entry name" value="Leu-rich_rpt"/>
</dbReference>
<gene>
    <name evidence="11" type="ORF">TeGR_g352</name>
</gene>
<keyword evidence="12" id="KW-1185">Reference proteome</keyword>
<dbReference type="Gene3D" id="3.80.10.10">
    <property type="entry name" value="Ribonuclease Inhibitor"/>
    <property type="match status" value="3"/>
</dbReference>
<proteinExistence type="predicted"/>